<feature type="domain" description="F-box" evidence="1">
    <location>
        <begin position="6"/>
        <end position="52"/>
    </location>
</feature>
<dbReference type="Pfam" id="PF12937">
    <property type="entry name" value="F-box-like"/>
    <property type="match status" value="1"/>
</dbReference>
<sequence length="645" mass="73237">MENTMEISISDIPEEIHMFILSRLDGQSLVRAKRTCKMWACLIENLEKFFGIWLMCCLNEIPLFMLTEIMGYNQKKADHISLIKSYKQLPWIFWREIYAEYKRAFTIEWAKMKMADLYYNQAHSMVTSLAIKDGKLLTGHEDGSVFCWKNVAMEGLDLKLIHKHQRRVTCMAVTTTCTDVSELLSSKCHTLIVTGSQDYGLFVSDMTKPNSTEIDYYNLQINSVSCFGPYITSVANGSFVQGQSVWHVSTEGSLTVTQESKLEPPDNYSNPAHVALTEDKVFVVEENGELYRWTWNDGIPNKSVVITNLSFPVKSLICKDDCLVCLLENGELNVTDCKSSYHRKWNIYELLQKQPESMAWRGPLFALGTKGGVVHIYLVKDIEDMKSLDLTKPATKLTVEAEHVNHIAIGDDGSSPLSCVERILSKEHIPSVSVTDTCCSSCSDCIELKDVCEICKALNQPSVNCILHLTKESVLETLDTVGRVVHIIVPDEFKINSTNKVGLYPHPVAVTCVDHRKILVTDLQPMKKITRLLEVKLHVPEDVSVLHQYKDARSHAFTNGIVFVCSFDDSIEMFPPKIKTVVKSMKRDELETHLKQRNMSVTGSITQLRDNLKKELDKQMQQTEYEQNGVDLSTTVRRCHSNFSF</sequence>
<dbReference type="SUPFAM" id="SSF50978">
    <property type="entry name" value="WD40 repeat-like"/>
    <property type="match status" value="1"/>
</dbReference>
<dbReference type="Gene3D" id="2.130.10.10">
    <property type="entry name" value="YVTN repeat-like/Quinoprotein amine dehydrogenase"/>
    <property type="match status" value="2"/>
</dbReference>
<dbReference type="Proteomes" id="UP000507470">
    <property type="component" value="Unassembled WGS sequence"/>
</dbReference>
<name>A0A6J8C6G3_MYTCO</name>
<protein>
    <recommendedName>
        <fullName evidence="1">F-box domain-containing protein</fullName>
    </recommendedName>
</protein>
<reference evidence="2 3" key="1">
    <citation type="submission" date="2020-06" db="EMBL/GenBank/DDBJ databases">
        <authorList>
            <person name="Li R."/>
            <person name="Bekaert M."/>
        </authorList>
    </citation>
    <scope>NUCLEOTIDE SEQUENCE [LARGE SCALE GENOMIC DNA]</scope>
    <source>
        <strain evidence="3">wild</strain>
    </source>
</reference>
<evidence type="ECO:0000313" key="2">
    <source>
        <dbReference type="EMBL" id="CAC5391041.1"/>
    </source>
</evidence>
<dbReference type="SMART" id="SM00256">
    <property type="entry name" value="FBOX"/>
    <property type="match status" value="1"/>
</dbReference>
<proteinExistence type="predicted"/>
<dbReference type="OrthoDB" id="2095648at2759"/>
<dbReference type="InterPro" id="IPR036047">
    <property type="entry name" value="F-box-like_dom_sf"/>
</dbReference>
<organism evidence="2 3">
    <name type="scientific">Mytilus coruscus</name>
    <name type="common">Sea mussel</name>
    <dbReference type="NCBI Taxonomy" id="42192"/>
    <lineage>
        <taxon>Eukaryota</taxon>
        <taxon>Metazoa</taxon>
        <taxon>Spiralia</taxon>
        <taxon>Lophotrochozoa</taxon>
        <taxon>Mollusca</taxon>
        <taxon>Bivalvia</taxon>
        <taxon>Autobranchia</taxon>
        <taxon>Pteriomorphia</taxon>
        <taxon>Mytilida</taxon>
        <taxon>Mytiloidea</taxon>
        <taxon>Mytilidae</taxon>
        <taxon>Mytilinae</taxon>
        <taxon>Mytilus</taxon>
    </lineage>
</organism>
<dbReference type="AlphaFoldDB" id="A0A6J8C6G3"/>
<dbReference type="SUPFAM" id="SSF81383">
    <property type="entry name" value="F-box domain"/>
    <property type="match status" value="1"/>
</dbReference>
<dbReference type="Gene3D" id="1.20.1280.50">
    <property type="match status" value="1"/>
</dbReference>
<accession>A0A6J8C6G3</accession>
<dbReference type="InterPro" id="IPR001810">
    <property type="entry name" value="F-box_dom"/>
</dbReference>
<evidence type="ECO:0000313" key="3">
    <source>
        <dbReference type="Proteomes" id="UP000507470"/>
    </source>
</evidence>
<gene>
    <name evidence="2" type="ORF">MCOR_26082</name>
</gene>
<dbReference type="InterPro" id="IPR015943">
    <property type="entry name" value="WD40/YVTN_repeat-like_dom_sf"/>
</dbReference>
<evidence type="ECO:0000259" key="1">
    <source>
        <dbReference type="PROSITE" id="PS50181"/>
    </source>
</evidence>
<keyword evidence="3" id="KW-1185">Reference proteome</keyword>
<dbReference type="PROSITE" id="PS50181">
    <property type="entry name" value="FBOX"/>
    <property type="match status" value="1"/>
</dbReference>
<dbReference type="EMBL" id="CACVKT020004659">
    <property type="protein sequence ID" value="CAC5391041.1"/>
    <property type="molecule type" value="Genomic_DNA"/>
</dbReference>
<dbReference type="InterPro" id="IPR036322">
    <property type="entry name" value="WD40_repeat_dom_sf"/>
</dbReference>